<evidence type="ECO:0000256" key="4">
    <source>
        <dbReference type="ARBA" id="ARBA00015520"/>
    </source>
</evidence>
<feature type="compositionally biased region" description="Basic and acidic residues" evidence="8">
    <location>
        <begin position="110"/>
        <end position="124"/>
    </location>
</feature>
<evidence type="ECO:0000256" key="8">
    <source>
        <dbReference type="SAM" id="MobiDB-lite"/>
    </source>
</evidence>
<dbReference type="InterPro" id="IPR000504">
    <property type="entry name" value="RRM_dom"/>
</dbReference>
<feature type="compositionally biased region" description="Acidic residues" evidence="8">
    <location>
        <begin position="161"/>
        <end position="195"/>
    </location>
</feature>
<dbReference type="EMBL" id="RBNI01000369">
    <property type="protein sequence ID" value="RUP51877.1"/>
    <property type="molecule type" value="Genomic_DNA"/>
</dbReference>
<dbReference type="InterPro" id="IPR035979">
    <property type="entry name" value="RBD_domain_sf"/>
</dbReference>
<dbReference type="Gene3D" id="3.30.70.330">
    <property type="match status" value="2"/>
</dbReference>
<dbReference type="AlphaFoldDB" id="A0A433DM42"/>
<dbReference type="GO" id="GO:0000463">
    <property type="term" value="P:maturation of LSU-rRNA from tricistronic rRNA transcript (SSU-rRNA, 5.8S rRNA, LSU-rRNA)"/>
    <property type="evidence" value="ECO:0007669"/>
    <property type="project" value="TreeGrafter"/>
</dbReference>
<dbReference type="PANTHER" id="PTHR23236">
    <property type="entry name" value="EUKARYOTIC TRANSLATION INITIATION FACTOR 4B/4H"/>
    <property type="match status" value="1"/>
</dbReference>
<feature type="domain" description="RRM" evidence="9">
    <location>
        <begin position="350"/>
        <end position="398"/>
    </location>
</feature>
<gene>
    <name evidence="10" type="ORF">BC936DRAFT_144932</name>
</gene>
<feature type="compositionally biased region" description="Low complexity" evidence="8">
    <location>
        <begin position="43"/>
        <end position="58"/>
    </location>
</feature>
<feature type="compositionally biased region" description="Basic and acidic residues" evidence="8">
    <location>
        <begin position="475"/>
        <end position="489"/>
    </location>
</feature>
<reference evidence="10 11" key="1">
    <citation type="journal article" date="2018" name="New Phytol.">
        <title>Phylogenomics of Endogonaceae and evolution of mycorrhizas within Mucoromycota.</title>
        <authorList>
            <person name="Chang Y."/>
            <person name="Desiro A."/>
            <person name="Na H."/>
            <person name="Sandor L."/>
            <person name="Lipzen A."/>
            <person name="Clum A."/>
            <person name="Barry K."/>
            <person name="Grigoriev I.V."/>
            <person name="Martin F.M."/>
            <person name="Stajich J.E."/>
            <person name="Smith M.E."/>
            <person name="Bonito G."/>
            <person name="Spatafora J.W."/>
        </authorList>
    </citation>
    <scope>NUCLEOTIDE SEQUENCE [LARGE SCALE GENOMIC DNA]</scope>
    <source>
        <strain evidence="10 11">GMNB39</strain>
    </source>
</reference>
<feature type="region of interest" description="Disordered" evidence="8">
    <location>
        <begin position="443"/>
        <end position="543"/>
    </location>
</feature>
<keyword evidence="5 7" id="KW-0694">RNA-binding</keyword>
<dbReference type="SUPFAM" id="SSF54928">
    <property type="entry name" value="RNA-binding domain, RBD"/>
    <property type="match status" value="2"/>
</dbReference>
<protein>
    <recommendedName>
        <fullName evidence="4">Nucleolar protein 12</fullName>
    </recommendedName>
</protein>
<comment type="similarity">
    <text evidence="3">Belongs to the RRM RBM34 family.</text>
</comment>
<feature type="compositionally biased region" description="Basic and acidic residues" evidence="8">
    <location>
        <begin position="150"/>
        <end position="160"/>
    </location>
</feature>
<dbReference type="OrthoDB" id="442677at2759"/>
<dbReference type="SMART" id="SM00360">
    <property type="entry name" value="RRM"/>
    <property type="match status" value="2"/>
</dbReference>
<dbReference type="Pfam" id="PF00076">
    <property type="entry name" value="RRM_1"/>
    <property type="match status" value="1"/>
</dbReference>
<feature type="compositionally biased region" description="Basic residues" evidence="8">
    <location>
        <begin position="508"/>
        <end position="522"/>
    </location>
</feature>
<evidence type="ECO:0000256" key="1">
    <source>
        <dbReference type="ARBA" id="ARBA00002475"/>
    </source>
</evidence>
<organism evidence="10 11">
    <name type="scientific">Jimgerdemannia flammicorona</name>
    <dbReference type="NCBI Taxonomy" id="994334"/>
    <lineage>
        <taxon>Eukaryota</taxon>
        <taxon>Fungi</taxon>
        <taxon>Fungi incertae sedis</taxon>
        <taxon>Mucoromycota</taxon>
        <taxon>Mucoromycotina</taxon>
        <taxon>Endogonomycetes</taxon>
        <taxon>Endogonales</taxon>
        <taxon>Endogonaceae</taxon>
        <taxon>Jimgerdemannia</taxon>
    </lineage>
</organism>
<dbReference type="InterPro" id="IPR034221">
    <property type="entry name" value="RBM34_RRM2"/>
</dbReference>
<keyword evidence="6" id="KW-0539">Nucleus</keyword>
<evidence type="ECO:0000313" key="10">
    <source>
        <dbReference type="EMBL" id="RUP51877.1"/>
    </source>
</evidence>
<dbReference type="GO" id="GO:0019843">
    <property type="term" value="F:rRNA binding"/>
    <property type="evidence" value="ECO:0007669"/>
    <property type="project" value="TreeGrafter"/>
</dbReference>
<comment type="function">
    <text evidence="1">Involved in pre-25S rRNA processing.</text>
</comment>
<sequence>MTTSVSGLLFQSFGGKPVKKAIDTDLDVLFKNSAGPAKFLPTLVQTLSSTQPTTSSRPSKSKRENADENGVATSKKKGNGEKSALKGEQGKVGLEEQYELKKRTQQAVEKAQHVDRKRKKEESKPVPAKKQKISFDTKETASKKVPSKKANMEEENQRSSDDDEMELDGSEEEDREESGSEPDGDPEMTNDEEDFVPPQHESLTKPKKDDKERLERTIFVGNLPVSAIGKVIEFCVNLVRLLLLVLIIACHNACTITIQVDYRKFKVEFAKYGKIESIRFRSIAFAELLPRKIAFITGKLHSERDIVNAYVVYENATMAKKALEMNGKLFLEKHLRVDGAANPKSHDRKRSVFVGNLAFDAQEERLWAFFKDCGEIENVRIVRDSKTNLGKGFAYVQFVVCKENVSRTCFVGNRESVDLALQLHETKSEKRKLRVQRCLLSRSEADNPGSGRSRFRDRATNRAAPLLGKRGGSRPFDKRGGSKPFDKRQHGAAPSPKVFEGVRASKGGGKRKKERTTPRIRARTQAFKLGHVKRKSKGNDKST</sequence>
<dbReference type="PROSITE" id="PS50102">
    <property type="entry name" value="RRM"/>
    <property type="match status" value="2"/>
</dbReference>
<name>A0A433DM42_9FUNG</name>
<evidence type="ECO:0000256" key="6">
    <source>
        <dbReference type="ARBA" id="ARBA00023242"/>
    </source>
</evidence>
<accession>A0A433DM42</accession>
<evidence type="ECO:0000256" key="2">
    <source>
        <dbReference type="ARBA" id="ARBA00004604"/>
    </source>
</evidence>
<proteinExistence type="inferred from homology"/>
<dbReference type="GO" id="GO:0005730">
    <property type="term" value="C:nucleolus"/>
    <property type="evidence" value="ECO:0007669"/>
    <property type="project" value="UniProtKB-SubCell"/>
</dbReference>
<evidence type="ECO:0000256" key="5">
    <source>
        <dbReference type="ARBA" id="ARBA00022884"/>
    </source>
</evidence>
<feature type="domain" description="RRM" evidence="9">
    <location>
        <begin position="216"/>
        <end position="342"/>
    </location>
</feature>
<feature type="compositionally biased region" description="Basic and acidic residues" evidence="8">
    <location>
        <begin position="78"/>
        <end position="89"/>
    </location>
</feature>
<evidence type="ECO:0000256" key="3">
    <source>
        <dbReference type="ARBA" id="ARBA00007077"/>
    </source>
</evidence>
<evidence type="ECO:0000259" key="9">
    <source>
        <dbReference type="PROSITE" id="PS50102"/>
    </source>
</evidence>
<feature type="region of interest" description="Disordered" evidence="8">
    <location>
        <begin position="43"/>
        <end position="209"/>
    </location>
</feature>
<dbReference type="CDD" id="cd12395">
    <property type="entry name" value="RRM2_RBM34"/>
    <property type="match status" value="1"/>
</dbReference>
<evidence type="ECO:0000256" key="7">
    <source>
        <dbReference type="PROSITE-ProRule" id="PRU00176"/>
    </source>
</evidence>
<feature type="compositionally biased region" description="Basic and acidic residues" evidence="8">
    <location>
        <begin position="133"/>
        <end position="142"/>
    </location>
</feature>
<evidence type="ECO:0000313" key="11">
    <source>
        <dbReference type="Proteomes" id="UP000268093"/>
    </source>
</evidence>
<comment type="caution">
    <text evidence="10">The sequence shown here is derived from an EMBL/GenBank/DDBJ whole genome shotgun (WGS) entry which is preliminary data.</text>
</comment>
<comment type="subcellular location">
    <subcellularLocation>
        <location evidence="2">Nucleus</location>
        <location evidence="2">Nucleolus</location>
    </subcellularLocation>
</comment>
<keyword evidence="11" id="KW-1185">Reference proteome</keyword>
<dbReference type="InterPro" id="IPR012677">
    <property type="entry name" value="Nucleotide-bd_a/b_plait_sf"/>
</dbReference>
<dbReference type="Proteomes" id="UP000268093">
    <property type="component" value="Unassembled WGS sequence"/>
</dbReference>
<dbReference type="PANTHER" id="PTHR23236:SF25">
    <property type="entry name" value="RNA-BINDING PROTEIN 34"/>
    <property type="match status" value="1"/>
</dbReference>